<dbReference type="InterPro" id="IPR000268">
    <property type="entry name" value="RPABC5/Rpb10"/>
</dbReference>
<dbReference type="Gene3D" id="1.10.10.60">
    <property type="entry name" value="Homeodomain-like"/>
    <property type="match status" value="1"/>
</dbReference>
<dbReference type="Pfam" id="PF01194">
    <property type="entry name" value="RNA_pol_N"/>
    <property type="match status" value="1"/>
</dbReference>
<dbReference type="GO" id="GO:0006351">
    <property type="term" value="P:DNA-templated transcription"/>
    <property type="evidence" value="ECO:0007669"/>
    <property type="project" value="InterPro"/>
</dbReference>
<proteinExistence type="predicted"/>
<dbReference type="GO" id="GO:0003677">
    <property type="term" value="F:DNA binding"/>
    <property type="evidence" value="ECO:0007669"/>
    <property type="project" value="InterPro"/>
</dbReference>
<organism evidence="1">
    <name type="scientific">Pithovirus LCPAC101</name>
    <dbReference type="NCBI Taxonomy" id="2506586"/>
    <lineage>
        <taxon>Viruses</taxon>
        <taxon>Pithoviruses</taxon>
    </lineage>
</organism>
<gene>
    <name evidence="1" type="ORF">LCPAC101_02190</name>
</gene>
<name>A0A481Z2J9_9VIRU</name>
<dbReference type="EMBL" id="MK500447">
    <property type="protein sequence ID" value="QBK89936.1"/>
    <property type="molecule type" value="Genomic_DNA"/>
</dbReference>
<accession>A0A481Z2J9</accession>
<dbReference type="InterPro" id="IPR023580">
    <property type="entry name" value="RNA_pol_su_RPB10"/>
</dbReference>
<protein>
    <submittedName>
        <fullName evidence="1">RNA polymerase N 8 kDa subunit</fullName>
    </submittedName>
</protein>
<reference evidence="1" key="1">
    <citation type="journal article" date="2019" name="MBio">
        <title>Virus Genomes from Deep Sea Sediments Expand the Ocean Megavirome and Support Independent Origins of Viral Gigantism.</title>
        <authorList>
            <person name="Backstrom D."/>
            <person name="Yutin N."/>
            <person name="Jorgensen S.L."/>
            <person name="Dharamshi J."/>
            <person name="Homa F."/>
            <person name="Zaremba-Niedwiedzka K."/>
            <person name="Spang A."/>
            <person name="Wolf Y.I."/>
            <person name="Koonin E.V."/>
            <person name="Ettema T.J."/>
        </authorList>
    </citation>
    <scope>NUCLEOTIDE SEQUENCE</scope>
</reference>
<evidence type="ECO:0000313" key="1">
    <source>
        <dbReference type="EMBL" id="QBK89936.1"/>
    </source>
</evidence>
<dbReference type="GO" id="GO:0003899">
    <property type="term" value="F:DNA-directed RNA polymerase activity"/>
    <property type="evidence" value="ECO:0007669"/>
    <property type="project" value="InterPro"/>
</dbReference>
<sequence>MELEPITPQKSKWKKGRGTSKSLQTTLINTTNLPDNIFFNLNKELQKSDDKFKVISDHASVLEDPDFMVLLPTSCYGCGKPLAAKQEMFVTMQKGRGESFSYIMQHLGIFRLCCKRHFMSPAVIPMGARKHPEADISIRDVSPNVNKFLIGSVTSMRLSRLKNTGTAQYSMDARSIHTKSKSSASRKGRRLSSLAPMPDIDFLLPNIDDQMQFITPSLSDLPLTMLNNL</sequence>
<dbReference type="SUPFAM" id="SSF46924">
    <property type="entry name" value="RNA polymerase subunit RPB10"/>
    <property type="match status" value="1"/>
</dbReference>